<name>A0A285P3M0_9AQUI</name>
<proteinExistence type="inferred from homology"/>
<dbReference type="EMBL" id="OBEN01000011">
    <property type="protein sequence ID" value="SNZ16320.1"/>
    <property type="molecule type" value="Genomic_DNA"/>
</dbReference>
<gene>
    <name evidence="2" type="ORF">SAMN06265353_1555</name>
</gene>
<comment type="similarity">
    <text evidence="1">Belongs to the DsrF/TusC family.</text>
</comment>
<evidence type="ECO:0000313" key="3">
    <source>
        <dbReference type="Proteomes" id="UP000218627"/>
    </source>
</evidence>
<evidence type="ECO:0000256" key="1">
    <source>
        <dbReference type="ARBA" id="ARBA00005996"/>
    </source>
</evidence>
<dbReference type="PANTHER" id="PTHR38780:SF1">
    <property type="entry name" value="PROTEIN TUSC"/>
    <property type="match status" value="1"/>
</dbReference>
<dbReference type="AlphaFoldDB" id="A0A285P3M0"/>
<dbReference type="RefSeq" id="WP_096603084.1">
    <property type="nucleotide sequence ID" value="NZ_OBEN01000011.1"/>
</dbReference>
<dbReference type="InterPro" id="IPR003787">
    <property type="entry name" value="Sulphur_relay_DsrE/F-like"/>
</dbReference>
<dbReference type="Proteomes" id="UP000218627">
    <property type="component" value="Unassembled WGS sequence"/>
</dbReference>
<evidence type="ECO:0000313" key="2">
    <source>
        <dbReference type="EMBL" id="SNZ16320.1"/>
    </source>
</evidence>
<dbReference type="SUPFAM" id="SSF75169">
    <property type="entry name" value="DsrEFH-like"/>
    <property type="match status" value="1"/>
</dbReference>
<dbReference type="OrthoDB" id="14500at2"/>
<reference evidence="3" key="1">
    <citation type="submission" date="2017-09" db="EMBL/GenBank/DDBJ databases">
        <authorList>
            <person name="Varghese N."/>
            <person name="Submissions S."/>
        </authorList>
    </citation>
    <scope>NUCLEOTIDE SEQUENCE [LARGE SCALE GENOMIC DNA]</scope>
    <source>
        <strain evidence="3">DSM 2913</strain>
    </source>
</reference>
<dbReference type="InterPro" id="IPR017462">
    <property type="entry name" value="Sulphur_relay_TusC/DsrF"/>
</dbReference>
<protein>
    <submittedName>
        <fullName evidence="2">tRNA 2-thiouridine synthesizing protein C</fullName>
    </submittedName>
</protein>
<sequence length="114" mass="13221">MRKVVFLLKGDPFSWKAHEALRVGLAIGINSEVNFIFIKDGVYSLTRWHPEKLEIQGFEKLLENIDYVNVKLFVEDTSAEERGLKESDFVKEVNFISSEEIKELIKDAEAVFVW</sequence>
<dbReference type="Gene3D" id="3.40.1260.10">
    <property type="entry name" value="DsrEFH-like"/>
    <property type="match status" value="1"/>
</dbReference>
<dbReference type="PANTHER" id="PTHR38780">
    <property type="entry name" value="PROTEIN TUSC"/>
    <property type="match status" value="1"/>
</dbReference>
<dbReference type="InterPro" id="IPR027396">
    <property type="entry name" value="DsrEFH-like"/>
</dbReference>
<accession>A0A285P3M0</accession>
<dbReference type="Pfam" id="PF02635">
    <property type="entry name" value="DsrE"/>
    <property type="match status" value="1"/>
</dbReference>
<keyword evidence="3" id="KW-1185">Reference proteome</keyword>
<organism evidence="2 3">
    <name type="scientific">Hydrogenobacter hydrogenophilus</name>
    <dbReference type="NCBI Taxonomy" id="35835"/>
    <lineage>
        <taxon>Bacteria</taxon>
        <taxon>Pseudomonadati</taxon>
        <taxon>Aquificota</taxon>
        <taxon>Aquificia</taxon>
        <taxon>Aquificales</taxon>
        <taxon>Aquificaceae</taxon>
        <taxon>Hydrogenobacter</taxon>
    </lineage>
</organism>